<dbReference type="OrthoDB" id="5989309at2759"/>
<keyword evidence="2" id="KW-1185">Reference proteome</keyword>
<accession>A0A6S7GLX2</accession>
<dbReference type="PANTHER" id="PTHR35617:SF3">
    <property type="entry name" value="CORE-BINDING (CB) DOMAIN-CONTAINING PROTEIN"/>
    <property type="match status" value="1"/>
</dbReference>
<gene>
    <name evidence="1" type="ORF">PACLA_8A059997</name>
</gene>
<protein>
    <submittedName>
        <fullName evidence="1">Transposon Tf2-9 poly</fullName>
    </submittedName>
</protein>
<dbReference type="InterPro" id="IPR011010">
    <property type="entry name" value="DNA_brk_join_enz"/>
</dbReference>
<name>A0A6S7GLX2_PARCT</name>
<dbReference type="GO" id="GO:0003677">
    <property type="term" value="F:DNA binding"/>
    <property type="evidence" value="ECO:0007669"/>
    <property type="project" value="InterPro"/>
</dbReference>
<sequence length="193" mass="21586">MEELPLSMLTKKLTTLLALLTAQRCQTLSSLDLDFMQEIDNEIIFTIREKLKTTKAGKHLPPIKFLSYPEDIRLCPVAHIKFYIGKTKPMRSQSKLLLSYVKPFKPVTNSTIGRWVKCFLQDSGIDIKNFSAHSSRTASSSYGFLSGLPLNDVLKAGGWTNAGTFAKHYNKPIGSNFGNSLLNHFNNSDNSRG</sequence>
<reference evidence="1" key="1">
    <citation type="submission" date="2020-04" db="EMBL/GenBank/DDBJ databases">
        <authorList>
            <person name="Alioto T."/>
            <person name="Alioto T."/>
            <person name="Gomez Garrido J."/>
        </authorList>
    </citation>
    <scope>NUCLEOTIDE SEQUENCE</scope>
    <source>
        <strain evidence="1">A484AB</strain>
    </source>
</reference>
<dbReference type="Pfam" id="PF00589">
    <property type="entry name" value="Phage_integrase"/>
    <property type="match status" value="1"/>
</dbReference>
<dbReference type="PANTHER" id="PTHR35617">
    <property type="entry name" value="PHAGE_INTEGRASE DOMAIN-CONTAINING PROTEIN"/>
    <property type="match status" value="1"/>
</dbReference>
<dbReference type="InterPro" id="IPR013762">
    <property type="entry name" value="Integrase-like_cat_sf"/>
</dbReference>
<dbReference type="GO" id="GO:0006310">
    <property type="term" value="P:DNA recombination"/>
    <property type="evidence" value="ECO:0007669"/>
    <property type="project" value="InterPro"/>
</dbReference>
<dbReference type="EMBL" id="CACRXK020002070">
    <property type="protein sequence ID" value="CAB3992533.1"/>
    <property type="molecule type" value="Genomic_DNA"/>
</dbReference>
<organism evidence="1 2">
    <name type="scientific">Paramuricea clavata</name>
    <name type="common">Red gorgonian</name>
    <name type="synonym">Violescent sea-whip</name>
    <dbReference type="NCBI Taxonomy" id="317549"/>
    <lineage>
        <taxon>Eukaryota</taxon>
        <taxon>Metazoa</taxon>
        <taxon>Cnidaria</taxon>
        <taxon>Anthozoa</taxon>
        <taxon>Octocorallia</taxon>
        <taxon>Malacalcyonacea</taxon>
        <taxon>Plexauridae</taxon>
        <taxon>Paramuricea</taxon>
    </lineage>
</organism>
<comment type="caution">
    <text evidence="1">The sequence shown here is derived from an EMBL/GenBank/DDBJ whole genome shotgun (WGS) entry which is preliminary data.</text>
</comment>
<proteinExistence type="predicted"/>
<dbReference type="PROSITE" id="PS51898">
    <property type="entry name" value="TYR_RECOMBINASE"/>
    <property type="match status" value="1"/>
</dbReference>
<evidence type="ECO:0000313" key="2">
    <source>
        <dbReference type="Proteomes" id="UP001152795"/>
    </source>
</evidence>
<evidence type="ECO:0000313" key="1">
    <source>
        <dbReference type="EMBL" id="CAB3992533.1"/>
    </source>
</evidence>
<dbReference type="GO" id="GO:0015074">
    <property type="term" value="P:DNA integration"/>
    <property type="evidence" value="ECO:0007669"/>
    <property type="project" value="InterPro"/>
</dbReference>
<dbReference type="InterPro" id="IPR002104">
    <property type="entry name" value="Integrase_catalytic"/>
</dbReference>
<dbReference type="AlphaFoldDB" id="A0A6S7GLX2"/>
<dbReference type="Gene3D" id="1.10.443.10">
    <property type="entry name" value="Intergrase catalytic core"/>
    <property type="match status" value="1"/>
</dbReference>
<dbReference type="SUPFAM" id="SSF56349">
    <property type="entry name" value="DNA breaking-rejoining enzymes"/>
    <property type="match status" value="1"/>
</dbReference>
<dbReference type="Proteomes" id="UP001152795">
    <property type="component" value="Unassembled WGS sequence"/>
</dbReference>